<dbReference type="EnsemblMetazoa" id="SMAR005345-RA">
    <property type="protein sequence ID" value="SMAR005345-PA"/>
    <property type="gene ID" value="SMAR005345"/>
</dbReference>
<dbReference type="Pfam" id="PF24959">
    <property type="entry name" value="FH3_FHOD1-3"/>
    <property type="match status" value="1"/>
</dbReference>
<keyword evidence="3" id="KW-0812">Transmembrane</keyword>
<proteinExistence type="predicted"/>
<feature type="compositionally biased region" description="Basic and acidic residues" evidence="2">
    <location>
        <begin position="729"/>
        <end position="746"/>
    </location>
</feature>
<keyword evidence="1" id="KW-0009">Actin-binding</keyword>
<feature type="compositionally biased region" description="Polar residues" evidence="2">
    <location>
        <begin position="705"/>
        <end position="718"/>
    </location>
</feature>
<keyword evidence="6" id="KW-1185">Reference proteome</keyword>
<feature type="compositionally biased region" description="Polar residues" evidence="2">
    <location>
        <begin position="777"/>
        <end position="801"/>
    </location>
</feature>
<name>T1IVY7_STRMM</name>
<dbReference type="PANTHER" id="PTHR45920:SF4">
    <property type="entry name" value="FORMIN HOMOLOGY 2 DOMAIN CONTAINING, ISOFORM I"/>
    <property type="match status" value="1"/>
</dbReference>
<feature type="compositionally biased region" description="Polar residues" evidence="2">
    <location>
        <begin position="664"/>
        <end position="689"/>
    </location>
</feature>
<dbReference type="EMBL" id="AFFK01019806">
    <property type="status" value="NOT_ANNOTATED_CDS"/>
    <property type="molecule type" value="Genomic_DNA"/>
</dbReference>
<dbReference type="InterPro" id="IPR014768">
    <property type="entry name" value="GBD/FH3_dom"/>
</dbReference>
<feature type="domain" description="GBD/FH3" evidence="4">
    <location>
        <begin position="301"/>
        <end position="714"/>
    </location>
</feature>
<feature type="transmembrane region" description="Helical" evidence="3">
    <location>
        <begin position="12"/>
        <end position="30"/>
    </location>
</feature>
<accession>T1IVY7</accession>
<feature type="compositionally biased region" description="Basic and acidic residues" evidence="2">
    <location>
        <begin position="817"/>
        <end position="828"/>
    </location>
</feature>
<dbReference type="InterPro" id="IPR016024">
    <property type="entry name" value="ARM-type_fold"/>
</dbReference>
<dbReference type="InterPro" id="IPR011989">
    <property type="entry name" value="ARM-like"/>
</dbReference>
<dbReference type="HOGENOM" id="CLU_295672_0_0_1"/>
<dbReference type="PROSITE" id="PS51232">
    <property type="entry name" value="GBD_FH3"/>
    <property type="match status" value="1"/>
</dbReference>
<evidence type="ECO:0000256" key="3">
    <source>
        <dbReference type="SAM" id="Phobius"/>
    </source>
</evidence>
<dbReference type="GO" id="GO:0030866">
    <property type="term" value="P:cortical actin cytoskeleton organization"/>
    <property type="evidence" value="ECO:0007669"/>
    <property type="project" value="TreeGrafter"/>
</dbReference>
<feature type="compositionally biased region" description="Low complexity" evidence="2">
    <location>
        <begin position="766"/>
        <end position="776"/>
    </location>
</feature>
<evidence type="ECO:0000256" key="1">
    <source>
        <dbReference type="ARBA" id="ARBA00023203"/>
    </source>
</evidence>
<organism evidence="5 6">
    <name type="scientific">Strigamia maritima</name>
    <name type="common">European centipede</name>
    <name type="synonym">Geophilus maritimus</name>
    <dbReference type="NCBI Taxonomy" id="126957"/>
    <lineage>
        <taxon>Eukaryota</taxon>
        <taxon>Metazoa</taxon>
        <taxon>Ecdysozoa</taxon>
        <taxon>Arthropoda</taxon>
        <taxon>Myriapoda</taxon>
        <taxon>Chilopoda</taxon>
        <taxon>Pleurostigmophora</taxon>
        <taxon>Geophilomorpha</taxon>
        <taxon>Linotaeniidae</taxon>
        <taxon>Strigamia</taxon>
    </lineage>
</organism>
<dbReference type="InterPro" id="IPR056771">
    <property type="entry name" value="FH3_FHOD1-3-like"/>
</dbReference>
<feature type="compositionally biased region" description="Basic and acidic residues" evidence="2">
    <location>
        <begin position="690"/>
        <end position="703"/>
    </location>
</feature>
<protein>
    <recommendedName>
        <fullName evidence="4">GBD/FH3 domain-containing protein</fullName>
    </recommendedName>
</protein>
<reference evidence="5" key="2">
    <citation type="submission" date="2015-02" db="UniProtKB">
        <authorList>
            <consortium name="EnsemblMetazoa"/>
        </authorList>
    </citation>
    <scope>IDENTIFICATION</scope>
</reference>
<dbReference type="PANTHER" id="PTHR45920">
    <property type="entry name" value="FORMIN HOMOLOGY 2 DOMAIN CONTAINING, ISOFORM I"/>
    <property type="match status" value="1"/>
</dbReference>
<dbReference type="Gene3D" id="1.25.10.10">
    <property type="entry name" value="Leucine-rich Repeat Variant"/>
    <property type="match status" value="1"/>
</dbReference>
<keyword evidence="3" id="KW-0472">Membrane</keyword>
<dbReference type="PhylomeDB" id="T1IVY7"/>
<evidence type="ECO:0000259" key="4">
    <source>
        <dbReference type="PROSITE" id="PS51232"/>
    </source>
</evidence>
<dbReference type="eggNOG" id="KOG1925">
    <property type="taxonomic scope" value="Eukaryota"/>
</dbReference>
<dbReference type="AlphaFoldDB" id="T1IVY7"/>
<reference evidence="6" key="1">
    <citation type="submission" date="2011-05" db="EMBL/GenBank/DDBJ databases">
        <authorList>
            <person name="Richards S.R."/>
            <person name="Qu J."/>
            <person name="Jiang H."/>
            <person name="Jhangiani S.N."/>
            <person name="Agravi P."/>
            <person name="Goodspeed R."/>
            <person name="Gross S."/>
            <person name="Mandapat C."/>
            <person name="Jackson L."/>
            <person name="Mathew T."/>
            <person name="Pu L."/>
            <person name="Thornton R."/>
            <person name="Saada N."/>
            <person name="Wilczek-Boney K.B."/>
            <person name="Lee S."/>
            <person name="Kovar C."/>
            <person name="Wu Y."/>
            <person name="Scherer S.E."/>
            <person name="Worley K.C."/>
            <person name="Muzny D.M."/>
            <person name="Gibbs R."/>
        </authorList>
    </citation>
    <scope>NUCLEOTIDE SEQUENCE</scope>
    <source>
        <strain evidence="6">Brora</strain>
    </source>
</reference>
<dbReference type="GO" id="GO:0051015">
    <property type="term" value="F:actin filament binding"/>
    <property type="evidence" value="ECO:0007669"/>
    <property type="project" value="TreeGrafter"/>
</dbReference>
<evidence type="ECO:0000313" key="6">
    <source>
        <dbReference type="Proteomes" id="UP000014500"/>
    </source>
</evidence>
<dbReference type="STRING" id="126957.T1IVY7"/>
<keyword evidence="3" id="KW-1133">Transmembrane helix</keyword>
<evidence type="ECO:0000256" key="2">
    <source>
        <dbReference type="SAM" id="MobiDB-lite"/>
    </source>
</evidence>
<feature type="region of interest" description="Disordered" evidence="2">
    <location>
        <begin position="816"/>
        <end position="845"/>
    </location>
</feature>
<dbReference type="Proteomes" id="UP000014500">
    <property type="component" value="Unassembled WGS sequence"/>
</dbReference>
<feature type="region of interest" description="Disordered" evidence="2">
    <location>
        <begin position="642"/>
        <end position="801"/>
    </location>
</feature>
<dbReference type="GO" id="GO:0005737">
    <property type="term" value="C:cytoplasm"/>
    <property type="evidence" value="ECO:0007669"/>
    <property type="project" value="TreeGrafter"/>
</dbReference>
<feature type="compositionally biased region" description="Pro residues" evidence="2">
    <location>
        <begin position="974"/>
        <end position="995"/>
    </location>
</feature>
<dbReference type="SUPFAM" id="SSF48371">
    <property type="entry name" value="ARM repeat"/>
    <property type="match status" value="1"/>
</dbReference>
<feature type="region of interest" description="Disordered" evidence="2">
    <location>
        <begin position="974"/>
        <end position="1000"/>
    </location>
</feature>
<evidence type="ECO:0000313" key="5">
    <source>
        <dbReference type="EnsemblMetazoa" id="SMAR005345-PA"/>
    </source>
</evidence>
<dbReference type="GO" id="GO:0005856">
    <property type="term" value="C:cytoskeleton"/>
    <property type="evidence" value="ECO:0007669"/>
    <property type="project" value="TreeGrafter"/>
</dbReference>
<sequence>MTKKTRNAYDKVFGHLAEIMTGIAVGSSFMSDFEAAVYKSLELAFPTCSIVHCVFHYCDAIRRKAMKLGMQPFYANDEYTWAVIHLVMALAYLPSNKVEIGLELIECYWNAAAHDDRLAELMVLFMNYYRSYWLAEVTAIRFSVYELPHRTNNSLESWHSSLPATLGKHTLPVHFAVALSQVDHSATVCFAQEMRGLVTQECKSKYYLLNDLAIKTFMSRFNGGQLMKWSFKAIAYRVSSMREGFRLDCDGVIPNGLLATPNVVPRIPAVNVTGRYRTPEMPADPPTFNLDEAIANVYNASQPIISLELDEPITISLSRRPPRDPNVSRCPRGRPRLYPRIEPIEAIEPHEAVVDGDDEIAVTPDEWEAIREEQHLNHVSSLPPEVHALAIDLVSFLSGAADDLIVQEQPNMYISAILHTSVVTWHALCVKRAVEIDDDKDLVHEFVQNNGLASLIKVGCEADQNYQNYILRALGQVMLYVDGMNGVINHPETVQWFYSLIATKYRLVVKTAIKLLLVFVEYTETNCTLLVKTITNYDINRGVKPWFNIMQLLGEKDSSDMELLVFATTLINKTLYGIPDQDTYYDVVDALEEQGMERIIQKYMSKQGTDLDLLQQFHIYEAVLKHEDGEDNERLLQMEAQVRQIPRSRKSNENERRKSWRHGSVSTVSSPYRNKQTNCLSPDDSSPNHIQRENRKQWLEKPIRTQINGYNTDSSDLNGVTPALRRRRERQDRQQMFIKEQEETVQKRGSLTDTSGRPFLERQRSKNSGSSESQSSDPVLNSRLRNSNSKEPADSSNLSTPVYARQQSWVLSMLHTKSQDEEAKDEKCGNGYVKETPEKTSVPESSPHIDMAARINLLRNNLSGIVSKAKEGLISQCSRNDEEKSPTLLLPPVLNAVEPKKENDLQWEQLMSTLDRPLIITDLDFTDLGKEDDENIFQLSQVTNNFRGRGPPPPPTMNGAPLFLPFGIGAPPPPPPGCYAPPPPPLTRGIPPPPTLINESPSGILLANNNNIAAKTIKKNKKQ</sequence>